<dbReference type="EMBL" id="CP069114">
    <property type="protein sequence ID" value="QSS64226.1"/>
    <property type="molecule type" value="Genomic_DNA"/>
</dbReference>
<reference evidence="1" key="1">
    <citation type="submission" date="2021-01" db="EMBL/GenBank/DDBJ databases">
        <title>Chromosome-level genome assembly of a human fungal pathogen reveals clustering of transcriptionally co-regulated genes.</title>
        <authorList>
            <person name="Voorhies M."/>
            <person name="Cohen S."/>
            <person name="Shea T.P."/>
            <person name="Petrus S."/>
            <person name="Munoz J.F."/>
            <person name="Poplawski S."/>
            <person name="Goldman W.E."/>
            <person name="Michael T."/>
            <person name="Cuomo C.A."/>
            <person name="Sil A."/>
            <person name="Beyhan S."/>
        </authorList>
    </citation>
    <scope>NUCLEOTIDE SEQUENCE</scope>
    <source>
        <strain evidence="1">WU24</strain>
    </source>
</reference>
<sequence>MAAISIAGMGMRKQRKVKPRNENLLLAIKAEEGVGQERSLDPGFLSLHPGRGHDNRAANGPGFINRGLSWQRLLTPWAYPFFTVGDFAVLEAL</sequence>
<dbReference type="Proteomes" id="UP000663671">
    <property type="component" value="Chromosome 1"/>
</dbReference>
<evidence type="ECO:0000313" key="1">
    <source>
        <dbReference type="EMBL" id="QSS64226.1"/>
    </source>
</evidence>
<organism evidence="1 2">
    <name type="scientific">Ajellomyces capsulatus</name>
    <name type="common">Darling's disease fungus</name>
    <name type="synonym">Histoplasma capsulatum</name>
    <dbReference type="NCBI Taxonomy" id="5037"/>
    <lineage>
        <taxon>Eukaryota</taxon>
        <taxon>Fungi</taxon>
        <taxon>Dikarya</taxon>
        <taxon>Ascomycota</taxon>
        <taxon>Pezizomycotina</taxon>
        <taxon>Eurotiomycetes</taxon>
        <taxon>Eurotiomycetidae</taxon>
        <taxon>Onygenales</taxon>
        <taxon>Ajellomycetaceae</taxon>
        <taxon>Histoplasma</taxon>
    </lineage>
</organism>
<dbReference type="AlphaFoldDB" id="A0A8A1MCK1"/>
<gene>
    <name evidence="1" type="ORF">I7I51_01291</name>
</gene>
<evidence type="ECO:0000313" key="2">
    <source>
        <dbReference type="Proteomes" id="UP000663671"/>
    </source>
</evidence>
<proteinExistence type="predicted"/>
<protein>
    <submittedName>
        <fullName evidence="1">Uncharacterized protein</fullName>
    </submittedName>
</protein>
<accession>A0A8A1MCK1</accession>
<name>A0A8A1MCK1_AJECA</name>
<dbReference type="VEuPathDB" id="FungiDB:I7I51_01291"/>